<name>A0A5C6RJZ5_9BACT</name>
<reference evidence="6 7" key="1">
    <citation type="submission" date="2019-08" db="EMBL/GenBank/DDBJ databases">
        <title>Genome of Phaeodactylibacter luteus.</title>
        <authorList>
            <person name="Bowman J.P."/>
        </authorList>
    </citation>
    <scope>NUCLEOTIDE SEQUENCE [LARGE SCALE GENOMIC DNA]</scope>
    <source>
        <strain evidence="6 7">KCTC 42180</strain>
    </source>
</reference>
<accession>A0A5C6RJZ5</accession>
<proteinExistence type="inferred from homology"/>
<dbReference type="InterPro" id="IPR050881">
    <property type="entry name" value="LL-DAP_aminotransferase"/>
</dbReference>
<evidence type="ECO:0000313" key="6">
    <source>
        <dbReference type="EMBL" id="TXB62274.1"/>
    </source>
</evidence>
<keyword evidence="7" id="KW-1185">Reference proteome</keyword>
<dbReference type="InterPro" id="IPR015424">
    <property type="entry name" value="PyrdxlP-dep_Trfase"/>
</dbReference>
<keyword evidence="2 4" id="KW-0032">Aminotransferase</keyword>
<dbReference type="EC" id="2.6.1.-" evidence="4"/>
<comment type="cofactor">
    <cofactor evidence="1 4">
        <name>pyridoxal 5'-phosphate</name>
        <dbReference type="ChEBI" id="CHEBI:597326"/>
    </cofactor>
</comment>
<dbReference type="InterPro" id="IPR004838">
    <property type="entry name" value="NHTrfase_class1_PyrdxlP-BS"/>
</dbReference>
<evidence type="ECO:0000259" key="5">
    <source>
        <dbReference type="Pfam" id="PF00155"/>
    </source>
</evidence>
<feature type="domain" description="Aminotransferase class I/classII large" evidence="5">
    <location>
        <begin position="33"/>
        <end position="380"/>
    </location>
</feature>
<keyword evidence="3 4" id="KW-0808">Transferase</keyword>
<protein>
    <recommendedName>
        <fullName evidence="4">Aminotransferase</fullName>
        <ecNumber evidence="4">2.6.1.-</ecNumber>
    </recommendedName>
</protein>
<dbReference type="Proteomes" id="UP000321580">
    <property type="component" value="Unassembled WGS sequence"/>
</dbReference>
<evidence type="ECO:0000256" key="3">
    <source>
        <dbReference type="ARBA" id="ARBA00022679"/>
    </source>
</evidence>
<evidence type="ECO:0000313" key="7">
    <source>
        <dbReference type="Proteomes" id="UP000321580"/>
    </source>
</evidence>
<dbReference type="EMBL" id="VOOR01000033">
    <property type="protein sequence ID" value="TXB62274.1"/>
    <property type="molecule type" value="Genomic_DNA"/>
</dbReference>
<dbReference type="GO" id="GO:0030170">
    <property type="term" value="F:pyridoxal phosphate binding"/>
    <property type="evidence" value="ECO:0007669"/>
    <property type="project" value="InterPro"/>
</dbReference>
<dbReference type="GO" id="GO:0008483">
    <property type="term" value="F:transaminase activity"/>
    <property type="evidence" value="ECO:0007669"/>
    <property type="project" value="UniProtKB-KW"/>
</dbReference>
<dbReference type="CDD" id="cd00609">
    <property type="entry name" value="AAT_like"/>
    <property type="match status" value="1"/>
</dbReference>
<dbReference type="InterPro" id="IPR015421">
    <property type="entry name" value="PyrdxlP-dep_Trfase_major"/>
</dbReference>
<gene>
    <name evidence="6" type="ORF">FRY97_15105</name>
</gene>
<sequence>MISPASRLGEVKEYYFSTKLREIAQMRAQGLPVLNLGIGSPDLPPAREVVDRLVDAVTHNDVHGYQSYNGVPELRQAFAHWYKTWFGAELDPEGEVLPLMGSKEGLMHIAMAFLEAGDEVLVPNPGYPAYRAVSNLTGARIVEYQLEEERNWLPDLAALEQRGLGRVKIMWINYPNMPTGRPADRRFMEEAVAFARRNEILLVNDNPYSFILNGEQFSIFSIPGAKDVALELNSLSKGHNMAGWRIGMLAGREDYLKVVLRFKSNMDSGMFKPVQLAAVEALNSPPSWYENLNAVYAERRKTVFQLFDLLQCDYQTEQVGMFVWAKIPDRYGSAYELADETLYKAHVFITPGGIFGSQGGRYLRISLCSDGALYEEAIRRVQKLQGTL</sequence>
<comment type="similarity">
    <text evidence="4">Belongs to the class-I pyridoxal-phosphate-dependent aminotransferase family.</text>
</comment>
<dbReference type="PROSITE" id="PS00105">
    <property type="entry name" value="AA_TRANSFER_CLASS_1"/>
    <property type="match status" value="1"/>
</dbReference>
<organism evidence="6 7">
    <name type="scientific">Phaeodactylibacter luteus</name>
    <dbReference type="NCBI Taxonomy" id="1564516"/>
    <lineage>
        <taxon>Bacteria</taxon>
        <taxon>Pseudomonadati</taxon>
        <taxon>Bacteroidota</taxon>
        <taxon>Saprospiria</taxon>
        <taxon>Saprospirales</taxon>
        <taxon>Haliscomenobacteraceae</taxon>
        <taxon>Phaeodactylibacter</taxon>
    </lineage>
</organism>
<dbReference type="SUPFAM" id="SSF53383">
    <property type="entry name" value="PLP-dependent transferases"/>
    <property type="match status" value="1"/>
</dbReference>
<evidence type="ECO:0000256" key="2">
    <source>
        <dbReference type="ARBA" id="ARBA00022576"/>
    </source>
</evidence>
<dbReference type="InterPro" id="IPR015422">
    <property type="entry name" value="PyrdxlP-dep_Trfase_small"/>
</dbReference>
<dbReference type="OrthoDB" id="9802328at2"/>
<dbReference type="Gene3D" id="3.40.640.10">
    <property type="entry name" value="Type I PLP-dependent aspartate aminotransferase-like (Major domain)"/>
    <property type="match status" value="1"/>
</dbReference>
<dbReference type="Gene3D" id="3.90.1150.10">
    <property type="entry name" value="Aspartate Aminotransferase, domain 1"/>
    <property type="match status" value="1"/>
</dbReference>
<dbReference type="PANTHER" id="PTHR42832:SF3">
    <property type="entry name" value="L-GLUTAMINE--4-(METHYLSULFANYL)-2-OXOBUTANOATE AMINOTRANSFERASE"/>
    <property type="match status" value="1"/>
</dbReference>
<evidence type="ECO:0000256" key="1">
    <source>
        <dbReference type="ARBA" id="ARBA00001933"/>
    </source>
</evidence>
<dbReference type="Pfam" id="PF00155">
    <property type="entry name" value="Aminotran_1_2"/>
    <property type="match status" value="1"/>
</dbReference>
<dbReference type="AlphaFoldDB" id="A0A5C6RJZ5"/>
<evidence type="ECO:0000256" key="4">
    <source>
        <dbReference type="RuleBase" id="RU000481"/>
    </source>
</evidence>
<dbReference type="PANTHER" id="PTHR42832">
    <property type="entry name" value="AMINO ACID AMINOTRANSFERASE"/>
    <property type="match status" value="1"/>
</dbReference>
<dbReference type="InterPro" id="IPR004839">
    <property type="entry name" value="Aminotransferase_I/II_large"/>
</dbReference>
<comment type="caution">
    <text evidence="6">The sequence shown here is derived from an EMBL/GenBank/DDBJ whole genome shotgun (WGS) entry which is preliminary data.</text>
</comment>